<keyword evidence="4" id="KW-1185">Reference proteome</keyword>
<dbReference type="InterPro" id="IPR043472">
    <property type="entry name" value="Macro_dom-like"/>
</dbReference>
<evidence type="ECO:0000259" key="2">
    <source>
        <dbReference type="PROSITE" id="PS51154"/>
    </source>
</evidence>
<dbReference type="PANTHER" id="PTHR11106:SF27">
    <property type="entry name" value="MACRO DOMAIN-CONTAINING PROTEIN"/>
    <property type="match status" value="1"/>
</dbReference>
<sequence length="247" mass="26387">MALVHGVERLASFPAAFGRISIAAGSVVNFKGSAIVNAANEIGVTGGGVDGAINQRGGTALLEARRALPIIKGSDTRILTGGAATTIAGDLEVTWVIHAVGPNYNILEHEEVGDELLFRAYRSAMQQARAKSAATVGFSLLSAGIFRGMRTLTEVLKIGLLAVEANAYPGLEEVFLVGFTEREKNTLLELSEALFDPTDGELARQEALEDECEAVRTLYQRSLSERAQLEEQREVPREETAGADDSK</sequence>
<gene>
    <name evidence="3" type="ORF">AB1Y20_009635</name>
</gene>
<feature type="region of interest" description="Disordered" evidence="1">
    <location>
        <begin position="227"/>
        <end position="247"/>
    </location>
</feature>
<evidence type="ECO:0000313" key="4">
    <source>
        <dbReference type="Proteomes" id="UP001515480"/>
    </source>
</evidence>
<organism evidence="3 4">
    <name type="scientific">Prymnesium parvum</name>
    <name type="common">Toxic golden alga</name>
    <dbReference type="NCBI Taxonomy" id="97485"/>
    <lineage>
        <taxon>Eukaryota</taxon>
        <taxon>Haptista</taxon>
        <taxon>Haptophyta</taxon>
        <taxon>Prymnesiophyceae</taxon>
        <taxon>Prymnesiales</taxon>
        <taxon>Prymnesiaceae</taxon>
        <taxon>Prymnesium</taxon>
    </lineage>
</organism>
<dbReference type="InterPro" id="IPR002589">
    <property type="entry name" value="Macro_dom"/>
</dbReference>
<reference evidence="3 4" key="1">
    <citation type="journal article" date="2024" name="Science">
        <title>Giant polyketide synthase enzymes in the biosynthesis of giant marine polyether toxins.</title>
        <authorList>
            <person name="Fallon T.R."/>
            <person name="Shende V.V."/>
            <person name="Wierzbicki I.H."/>
            <person name="Pendleton A.L."/>
            <person name="Watervoot N.F."/>
            <person name="Auber R.P."/>
            <person name="Gonzalez D.J."/>
            <person name="Wisecaver J.H."/>
            <person name="Moore B.S."/>
        </authorList>
    </citation>
    <scope>NUCLEOTIDE SEQUENCE [LARGE SCALE GENOMIC DNA]</scope>
    <source>
        <strain evidence="3 4">12B1</strain>
    </source>
</reference>
<feature type="domain" description="Macro" evidence="2">
    <location>
        <begin position="7"/>
        <end position="195"/>
    </location>
</feature>
<dbReference type="Pfam" id="PF01661">
    <property type="entry name" value="Macro"/>
    <property type="match status" value="1"/>
</dbReference>
<dbReference type="EMBL" id="JBGBPQ010000002">
    <property type="protein sequence ID" value="KAL1528278.1"/>
    <property type="molecule type" value="Genomic_DNA"/>
</dbReference>
<evidence type="ECO:0000313" key="3">
    <source>
        <dbReference type="EMBL" id="KAL1528278.1"/>
    </source>
</evidence>
<dbReference type="Proteomes" id="UP001515480">
    <property type="component" value="Unassembled WGS sequence"/>
</dbReference>
<comment type="caution">
    <text evidence="3">The sequence shown here is derived from an EMBL/GenBank/DDBJ whole genome shotgun (WGS) entry which is preliminary data.</text>
</comment>
<accession>A0AB34K4S1</accession>
<evidence type="ECO:0000256" key="1">
    <source>
        <dbReference type="SAM" id="MobiDB-lite"/>
    </source>
</evidence>
<dbReference type="SMART" id="SM00506">
    <property type="entry name" value="A1pp"/>
    <property type="match status" value="1"/>
</dbReference>
<dbReference type="SUPFAM" id="SSF52949">
    <property type="entry name" value="Macro domain-like"/>
    <property type="match status" value="1"/>
</dbReference>
<dbReference type="PROSITE" id="PS51154">
    <property type="entry name" value="MACRO"/>
    <property type="match status" value="1"/>
</dbReference>
<proteinExistence type="predicted"/>
<name>A0AB34K4S1_PRYPA</name>
<dbReference type="AlphaFoldDB" id="A0AB34K4S1"/>
<protein>
    <recommendedName>
        <fullName evidence="2">Macro domain-containing protein</fullName>
    </recommendedName>
</protein>
<dbReference type="Gene3D" id="3.40.220.10">
    <property type="entry name" value="Leucine Aminopeptidase, subunit E, domain 1"/>
    <property type="match status" value="1"/>
</dbReference>
<dbReference type="PANTHER" id="PTHR11106">
    <property type="entry name" value="GANGLIOSIDE INDUCED DIFFERENTIATION ASSOCIATED PROTEIN 2-RELATED"/>
    <property type="match status" value="1"/>
</dbReference>